<keyword evidence="6" id="KW-1185">Reference proteome</keyword>
<dbReference type="AlphaFoldDB" id="A0A4D6MTJ8"/>
<evidence type="ECO:0000313" key="5">
    <source>
        <dbReference type="EMBL" id="QCE04418.1"/>
    </source>
</evidence>
<dbReference type="EMBL" id="CP039352">
    <property type="protein sequence ID" value="QCE04418.1"/>
    <property type="molecule type" value="Genomic_DNA"/>
</dbReference>
<keyword evidence="3" id="KW-0862">Zinc</keyword>
<dbReference type="Proteomes" id="UP000501690">
    <property type="component" value="Linkage Group LG8"/>
</dbReference>
<keyword evidence="2" id="KW-0863">Zinc-finger</keyword>
<name>A0A4D6MTJ8_VIGUN</name>
<keyword evidence="1" id="KW-0479">Metal-binding</keyword>
<evidence type="ECO:0000256" key="1">
    <source>
        <dbReference type="ARBA" id="ARBA00022723"/>
    </source>
</evidence>
<evidence type="ECO:0000313" key="6">
    <source>
        <dbReference type="Proteomes" id="UP000501690"/>
    </source>
</evidence>
<evidence type="ECO:0000259" key="4">
    <source>
        <dbReference type="Pfam" id="PF06839"/>
    </source>
</evidence>
<feature type="domain" description="GRF-type" evidence="4">
    <location>
        <begin position="34"/>
        <end position="75"/>
    </location>
</feature>
<accession>A0A4D6MTJ8</accession>
<dbReference type="Pfam" id="PF06839">
    <property type="entry name" value="Zn_ribbon_GRF"/>
    <property type="match status" value="1"/>
</dbReference>
<evidence type="ECO:0000256" key="2">
    <source>
        <dbReference type="ARBA" id="ARBA00022771"/>
    </source>
</evidence>
<dbReference type="InterPro" id="IPR010666">
    <property type="entry name" value="Znf_GRF"/>
</dbReference>
<proteinExistence type="predicted"/>
<evidence type="ECO:0000256" key="3">
    <source>
        <dbReference type="ARBA" id="ARBA00022833"/>
    </source>
</evidence>
<sequence length="95" mass="10605">MSRTQSSSLYSNNCVQRSFPSSEGGGRMVLGLRPICDCGEVVVLRTARTPKNVGRKFWCFANYKRESEAGVWCNFSNGGMKILMKKKMLLSSTKT</sequence>
<gene>
    <name evidence="5" type="ORF">DEO72_LG8g2454</name>
</gene>
<protein>
    <recommendedName>
        <fullName evidence="4">GRF-type domain-containing protein</fullName>
    </recommendedName>
</protein>
<dbReference type="GO" id="GO:0008270">
    <property type="term" value="F:zinc ion binding"/>
    <property type="evidence" value="ECO:0007669"/>
    <property type="project" value="UniProtKB-KW"/>
</dbReference>
<reference evidence="5 6" key="1">
    <citation type="submission" date="2019-04" db="EMBL/GenBank/DDBJ databases">
        <title>An improved genome assembly and genetic linkage map for asparagus bean, Vigna unguiculata ssp. sesquipedialis.</title>
        <authorList>
            <person name="Xia Q."/>
            <person name="Zhang R."/>
            <person name="Dong Y."/>
        </authorList>
    </citation>
    <scope>NUCLEOTIDE SEQUENCE [LARGE SCALE GENOMIC DNA]</scope>
    <source>
        <tissue evidence="5">Leaf</tissue>
    </source>
</reference>
<organism evidence="5 6">
    <name type="scientific">Vigna unguiculata</name>
    <name type="common">Cowpea</name>
    <dbReference type="NCBI Taxonomy" id="3917"/>
    <lineage>
        <taxon>Eukaryota</taxon>
        <taxon>Viridiplantae</taxon>
        <taxon>Streptophyta</taxon>
        <taxon>Embryophyta</taxon>
        <taxon>Tracheophyta</taxon>
        <taxon>Spermatophyta</taxon>
        <taxon>Magnoliopsida</taxon>
        <taxon>eudicotyledons</taxon>
        <taxon>Gunneridae</taxon>
        <taxon>Pentapetalae</taxon>
        <taxon>rosids</taxon>
        <taxon>fabids</taxon>
        <taxon>Fabales</taxon>
        <taxon>Fabaceae</taxon>
        <taxon>Papilionoideae</taxon>
        <taxon>50 kb inversion clade</taxon>
        <taxon>NPAAA clade</taxon>
        <taxon>indigoferoid/millettioid clade</taxon>
        <taxon>Phaseoleae</taxon>
        <taxon>Vigna</taxon>
    </lineage>
</organism>